<proteinExistence type="predicted"/>
<dbReference type="EMBL" id="BGZK01003827">
    <property type="protein sequence ID" value="GBP04883.1"/>
    <property type="molecule type" value="Genomic_DNA"/>
</dbReference>
<sequence>MESHPIRPLLMFVAELEKERERIKTLVKTERERIRTHGEHLYGGEANTIEVDETVYVESRPEAGDSHGITAGAVTRTGDNEGFTIGHRSRHNSSQNAGPLLLPYKAKDLFPGLVMRKCRAQPEPLARLSPHRLHECRMTATNKNRFSVPTFFFPT</sequence>
<reference evidence="1 2" key="1">
    <citation type="journal article" date="2019" name="Commun. Biol.">
        <title>The bagworm genome reveals a unique fibroin gene that provides high tensile strength.</title>
        <authorList>
            <person name="Kono N."/>
            <person name="Nakamura H."/>
            <person name="Ohtoshi R."/>
            <person name="Tomita M."/>
            <person name="Numata K."/>
            <person name="Arakawa K."/>
        </authorList>
    </citation>
    <scope>NUCLEOTIDE SEQUENCE [LARGE SCALE GENOMIC DNA]</scope>
</reference>
<name>A0A4C1SRN0_EUMVA</name>
<organism evidence="1 2">
    <name type="scientific">Eumeta variegata</name>
    <name type="common">Bagworm moth</name>
    <name type="synonym">Eumeta japonica</name>
    <dbReference type="NCBI Taxonomy" id="151549"/>
    <lineage>
        <taxon>Eukaryota</taxon>
        <taxon>Metazoa</taxon>
        <taxon>Ecdysozoa</taxon>
        <taxon>Arthropoda</taxon>
        <taxon>Hexapoda</taxon>
        <taxon>Insecta</taxon>
        <taxon>Pterygota</taxon>
        <taxon>Neoptera</taxon>
        <taxon>Endopterygota</taxon>
        <taxon>Lepidoptera</taxon>
        <taxon>Glossata</taxon>
        <taxon>Ditrysia</taxon>
        <taxon>Tineoidea</taxon>
        <taxon>Psychidae</taxon>
        <taxon>Oiketicinae</taxon>
        <taxon>Eumeta</taxon>
    </lineage>
</organism>
<evidence type="ECO:0000313" key="1">
    <source>
        <dbReference type="EMBL" id="GBP04883.1"/>
    </source>
</evidence>
<accession>A0A4C1SRN0</accession>
<protein>
    <submittedName>
        <fullName evidence="1">Uncharacterized protein</fullName>
    </submittedName>
</protein>
<comment type="caution">
    <text evidence="1">The sequence shown here is derived from an EMBL/GenBank/DDBJ whole genome shotgun (WGS) entry which is preliminary data.</text>
</comment>
<dbReference type="AlphaFoldDB" id="A0A4C1SRN0"/>
<gene>
    <name evidence="1" type="ORF">EVAR_70236_1</name>
</gene>
<dbReference type="Proteomes" id="UP000299102">
    <property type="component" value="Unassembled WGS sequence"/>
</dbReference>
<keyword evidence="2" id="KW-1185">Reference proteome</keyword>
<evidence type="ECO:0000313" key="2">
    <source>
        <dbReference type="Proteomes" id="UP000299102"/>
    </source>
</evidence>